<dbReference type="InterPro" id="IPR036457">
    <property type="entry name" value="PPM-type-like_dom_sf"/>
</dbReference>
<dbReference type="GO" id="GO:0004722">
    <property type="term" value="F:protein serine/threonine phosphatase activity"/>
    <property type="evidence" value="ECO:0007669"/>
    <property type="project" value="InterPro"/>
</dbReference>
<accession>A0A6I2UEL1</accession>
<sequence length="240" mass="26217">MIVLIRFFQMSDIGLQRSLNEDSLLCRPPHDFVVADGMGGHVAGEVASHIFTGMMNQLLSEHEGSLDQDGLRGMVIRGNRAILASIQRHPERRGMGTTATCLHLEQGKAVWAHVGDSRLYLVRQGSMRQITRDHTYVNDLIDSGSITPLEAESHPKRNMLMRAVGVDEYVQVDTGEFGLQHGDILLLCSDGLTNMVTEDAIRTVLEAESCANPAASLVDCAKAGGGIDNISVIVVRYYAE</sequence>
<dbReference type="Pfam" id="PF13672">
    <property type="entry name" value="PP2C_2"/>
    <property type="match status" value="1"/>
</dbReference>
<gene>
    <name evidence="2" type="ORF">FYJ84_04685</name>
</gene>
<dbReference type="NCBIfam" id="NF033484">
    <property type="entry name" value="Stp1_PP2C_phos"/>
    <property type="match status" value="1"/>
</dbReference>
<evidence type="ECO:0000259" key="1">
    <source>
        <dbReference type="PROSITE" id="PS51746"/>
    </source>
</evidence>
<proteinExistence type="predicted"/>
<keyword evidence="3" id="KW-1185">Reference proteome</keyword>
<protein>
    <submittedName>
        <fullName evidence="2">Stp1/IreP family PP2C-type Ser/Thr phosphatase</fullName>
    </submittedName>
</protein>
<dbReference type="PANTHER" id="PTHR47992">
    <property type="entry name" value="PROTEIN PHOSPHATASE"/>
    <property type="match status" value="1"/>
</dbReference>
<dbReference type="SMART" id="SM00332">
    <property type="entry name" value="PP2Cc"/>
    <property type="match status" value="1"/>
</dbReference>
<dbReference type="PROSITE" id="PS51746">
    <property type="entry name" value="PPM_2"/>
    <property type="match status" value="1"/>
</dbReference>
<dbReference type="InterPro" id="IPR001932">
    <property type="entry name" value="PPM-type_phosphatase-like_dom"/>
</dbReference>
<feature type="domain" description="PPM-type phosphatase" evidence="1">
    <location>
        <begin position="4"/>
        <end position="237"/>
    </location>
</feature>
<dbReference type="Gene3D" id="3.60.40.10">
    <property type="entry name" value="PPM-type phosphatase domain"/>
    <property type="match status" value="1"/>
</dbReference>
<organism evidence="2 3">
    <name type="scientific">Anaerovibrio slackiae</name>
    <dbReference type="NCBI Taxonomy" id="2652309"/>
    <lineage>
        <taxon>Bacteria</taxon>
        <taxon>Bacillati</taxon>
        <taxon>Bacillota</taxon>
        <taxon>Negativicutes</taxon>
        <taxon>Selenomonadales</taxon>
        <taxon>Selenomonadaceae</taxon>
        <taxon>Anaerovibrio</taxon>
    </lineage>
</organism>
<dbReference type="CDD" id="cd00143">
    <property type="entry name" value="PP2Cc"/>
    <property type="match status" value="1"/>
</dbReference>
<reference evidence="2 3" key="1">
    <citation type="submission" date="2019-08" db="EMBL/GenBank/DDBJ databases">
        <title>In-depth cultivation of the pig gut microbiome towards novel bacterial diversity and tailored functional studies.</title>
        <authorList>
            <person name="Wylensek D."/>
            <person name="Hitch T.C.A."/>
            <person name="Clavel T."/>
        </authorList>
    </citation>
    <scope>NUCLEOTIDE SEQUENCE [LARGE SCALE GENOMIC DNA]</scope>
    <source>
        <strain evidence="2 3">WCA-693-APC-5D-A</strain>
    </source>
</reference>
<dbReference type="EMBL" id="VUNR01000006">
    <property type="protein sequence ID" value="MSU08285.1"/>
    <property type="molecule type" value="Genomic_DNA"/>
</dbReference>
<dbReference type="SMART" id="SM00331">
    <property type="entry name" value="PP2C_SIG"/>
    <property type="match status" value="1"/>
</dbReference>
<name>A0A6I2UEL1_9FIRM</name>
<dbReference type="InterPro" id="IPR015655">
    <property type="entry name" value="PP2C"/>
</dbReference>
<dbReference type="Proteomes" id="UP000433181">
    <property type="component" value="Unassembled WGS sequence"/>
</dbReference>
<evidence type="ECO:0000313" key="3">
    <source>
        <dbReference type="Proteomes" id="UP000433181"/>
    </source>
</evidence>
<dbReference type="AlphaFoldDB" id="A0A6I2UEL1"/>
<dbReference type="SUPFAM" id="SSF81606">
    <property type="entry name" value="PP2C-like"/>
    <property type="match status" value="1"/>
</dbReference>
<evidence type="ECO:0000313" key="2">
    <source>
        <dbReference type="EMBL" id="MSU08285.1"/>
    </source>
</evidence>
<comment type="caution">
    <text evidence="2">The sequence shown here is derived from an EMBL/GenBank/DDBJ whole genome shotgun (WGS) entry which is preliminary data.</text>
</comment>